<name>E5RUY3_9CAUD</name>
<organism evidence="1 2">
    <name type="scientific">Ralstonia phage RSB2</name>
    <dbReference type="NCBI Taxonomy" id="913183"/>
    <lineage>
        <taxon>Viruses</taxon>
        <taxon>Duplodnaviria</taxon>
        <taxon>Heunggongvirae</taxon>
        <taxon>Uroviricota</taxon>
        <taxon>Caudoviricetes</taxon>
        <taxon>Autographivirales</taxon>
        <taxon>Autotranscriptaviridae</taxon>
        <taxon>Kelmasvirus</taxon>
        <taxon>Kelmasvirus RSB2</taxon>
    </lineage>
</organism>
<gene>
    <name evidence="1" type="primary">ORF3</name>
</gene>
<dbReference type="EMBL" id="AB597179">
    <property type="protein sequence ID" value="BAJ51791.1"/>
    <property type="molecule type" value="Genomic_DNA"/>
</dbReference>
<keyword evidence="2" id="KW-1185">Reference proteome</keyword>
<dbReference type="GeneID" id="18559155"/>
<proteinExistence type="predicted"/>
<evidence type="ECO:0000313" key="2">
    <source>
        <dbReference type="Proteomes" id="UP000008913"/>
    </source>
</evidence>
<accession>E5RUY3</accession>
<dbReference type="KEGG" id="vg:18559155"/>
<reference evidence="1 2" key="1">
    <citation type="submission" date="2010-10" db="EMBL/GenBank/DDBJ databases">
        <title>Genomic analysis of Ralstonia solanacearum phages RSB2 and RSB3.</title>
        <authorList>
            <person name="Kawasaki T."/>
            <person name="Ishikawa H."/>
            <person name="Shimizu M."/>
            <person name="Omoto W."/>
            <person name="Fujie M."/>
            <person name="Yamada T."/>
        </authorList>
    </citation>
    <scope>NUCLEOTIDE SEQUENCE [LARGE SCALE GENOMIC DNA]</scope>
    <source>
        <strain evidence="1">RSB2</strain>
    </source>
</reference>
<dbReference type="Pfam" id="PF23780">
    <property type="entry name" value="S-AdoMet_lyase"/>
    <property type="match status" value="1"/>
</dbReference>
<dbReference type="RefSeq" id="YP_009017724.1">
    <property type="nucleotide sequence ID" value="NC_023736.1"/>
</dbReference>
<evidence type="ECO:0000313" key="1">
    <source>
        <dbReference type="EMBL" id="BAJ51791.1"/>
    </source>
</evidence>
<sequence>MSFLIMSAFRQGLSQEENLRRHHQLDATWSSILGAHPKLTLGSYVENESGKAGVELGIKIEASGSVPFPKVLQIALKLAQFFDQDSVLVVDYSKDATLVYPTGEPDSALGKWTPVSQSQALKRPYWTNISGQYFITE</sequence>
<dbReference type="Proteomes" id="UP000008913">
    <property type="component" value="Segment"/>
</dbReference>
<dbReference type="InterPro" id="IPR057548">
    <property type="entry name" value="S-AdoMet_lyase-like"/>
</dbReference>
<protein>
    <submittedName>
        <fullName evidence="1">Uncharacterized protein ORF3</fullName>
    </submittedName>
</protein>